<keyword evidence="2" id="KW-0479">Metal-binding</keyword>
<evidence type="ECO:0000256" key="1">
    <source>
        <dbReference type="ARBA" id="ARBA00023239"/>
    </source>
</evidence>
<comment type="similarity">
    <text evidence="2">Belongs to the terpene synthase family.</text>
</comment>
<dbReference type="SFLD" id="SFLDG01020">
    <property type="entry name" value="Terpene_Cyclase_Like_2"/>
    <property type="match status" value="1"/>
</dbReference>
<dbReference type="Proteomes" id="UP000741013">
    <property type="component" value="Unassembled WGS sequence"/>
</dbReference>
<dbReference type="Pfam" id="PF19086">
    <property type="entry name" value="Terpene_syn_C_2"/>
    <property type="match status" value="1"/>
</dbReference>
<sequence length="356" mass="39725">MTSVDAPPGLRPFYCPIEPALHPDVRLIESRAIDWIDRFRFYRDDKDRARVIGTNGAEFYARFAPSGITGNLQVIAHWVYWAFAFDDACCDSGPYSADPAGFLPMAGVLQRALESPWEPVPGGGPFVTALQDIGRGFHACATPSQVRRFCDAHRAWLFGVAWQIANRSRGRMPSLAEYTAMRLNSAGGPPTLAMLEIANGAEVPAAELAAPVVRALTEMTMLIDSWDNDLHSYRMEADEKHTDQNLVNVLSAQYGWTAGRAMDEAYALRDRVMTLFLRTRAGVDGSAALRCYLDGLGHAIRGNTDWALNVPRYHNYGEPMPHPGWTDRPRDTNPAPPPIPAIRWWWRLCELDKENP</sequence>
<dbReference type="InterPro" id="IPR034686">
    <property type="entry name" value="Terpene_cyclase-like_2"/>
</dbReference>
<evidence type="ECO:0000256" key="2">
    <source>
        <dbReference type="RuleBase" id="RU366034"/>
    </source>
</evidence>
<dbReference type="SFLD" id="SFLDS00005">
    <property type="entry name" value="Isoprenoid_Synthase_Type_I"/>
    <property type="match status" value="1"/>
</dbReference>
<proteinExistence type="inferred from homology"/>
<dbReference type="PANTHER" id="PTHR35201">
    <property type="entry name" value="TERPENE SYNTHASE"/>
    <property type="match status" value="1"/>
</dbReference>
<dbReference type="EC" id="4.2.3.-" evidence="2"/>
<keyword evidence="4" id="KW-1185">Reference proteome</keyword>
<keyword evidence="2" id="KW-0460">Magnesium</keyword>
<keyword evidence="1 2" id="KW-0456">Lyase</keyword>
<dbReference type="InterPro" id="IPR008949">
    <property type="entry name" value="Isoprenoid_synthase_dom_sf"/>
</dbReference>
<evidence type="ECO:0000313" key="3">
    <source>
        <dbReference type="EMBL" id="MBP2182593.1"/>
    </source>
</evidence>
<accession>A0ABS4PTF2</accession>
<dbReference type="EMBL" id="JAGGMS010000001">
    <property type="protein sequence ID" value="MBP2182593.1"/>
    <property type="molecule type" value="Genomic_DNA"/>
</dbReference>
<comment type="cofactor">
    <cofactor evidence="2">
        <name>Mg(2+)</name>
        <dbReference type="ChEBI" id="CHEBI:18420"/>
    </cofactor>
</comment>
<dbReference type="PANTHER" id="PTHR35201:SF4">
    <property type="entry name" value="BETA-PINACENE SYNTHASE-RELATED"/>
    <property type="match status" value="1"/>
</dbReference>
<protein>
    <recommendedName>
        <fullName evidence="2">Terpene synthase</fullName>
        <ecNumber evidence="2">4.2.3.-</ecNumber>
    </recommendedName>
</protein>
<comment type="caution">
    <text evidence="3">The sequence shown here is derived from an EMBL/GenBank/DDBJ whole genome shotgun (WGS) entry which is preliminary data.</text>
</comment>
<organism evidence="3 4">
    <name type="scientific">Amycolatopsis magusensis</name>
    <dbReference type="NCBI Taxonomy" id="882444"/>
    <lineage>
        <taxon>Bacteria</taxon>
        <taxon>Bacillati</taxon>
        <taxon>Actinomycetota</taxon>
        <taxon>Actinomycetes</taxon>
        <taxon>Pseudonocardiales</taxon>
        <taxon>Pseudonocardiaceae</taxon>
        <taxon>Amycolatopsis</taxon>
    </lineage>
</organism>
<dbReference type="SUPFAM" id="SSF48576">
    <property type="entry name" value="Terpenoid synthases"/>
    <property type="match status" value="1"/>
</dbReference>
<reference evidence="3 4" key="1">
    <citation type="submission" date="2021-03" db="EMBL/GenBank/DDBJ databases">
        <title>Sequencing the genomes of 1000 actinobacteria strains.</title>
        <authorList>
            <person name="Klenk H.-P."/>
        </authorList>
    </citation>
    <scope>NUCLEOTIDE SEQUENCE [LARGE SCALE GENOMIC DNA]</scope>
    <source>
        <strain evidence="3 4">DSM 45510</strain>
    </source>
</reference>
<dbReference type="RefSeq" id="WP_209665878.1">
    <property type="nucleotide sequence ID" value="NZ_JAGGMS010000001.1"/>
</dbReference>
<name>A0ABS4PTF2_9PSEU</name>
<evidence type="ECO:0000313" key="4">
    <source>
        <dbReference type="Proteomes" id="UP000741013"/>
    </source>
</evidence>
<gene>
    <name evidence="3" type="ORF">JOM49_004119</name>
</gene>
<dbReference type="Gene3D" id="1.10.600.10">
    <property type="entry name" value="Farnesyl Diphosphate Synthase"/>
    <property type="match status" value="1"/>
</dbReference>